<gene>
    <name evidence="16" type="ORF">HAV22_27510</name>
</gene>
<keyword evidence="5 11" id="KW-0812">Transmembrane</keyword>
<dbReference type="InterPro" id="IPR037066">
    <property type="entry name" value="Plug_dom_sf"/>
</dbReference>
<keyword evidence="3 11" id="KW-0813">Transport</keyword>
<proteinExistence type="inferred from homology"/>
<evidence type="ECO:0000256" key="10">
    <source>
        <dbReference type="ARBA" id="ARBA00023237"/>
    </source>
</evidence>
<dbReference type="EMBL" id="JAAQOM010000022">
    <property type="protein sequence ID" value="NIA57378.1"/>
    <property type="molecule type" value="Genomic_DNA"/>
</dbReference>
<organism evidence="16 17">
    <name type="scientific">Telluria antibiotica</name>
    <dbReference type="NCBI Taxonomy" id="2717319"/>
    <lineage>
        <taxon>Bacteria</taxon>
        <taxon>Pseudomonadati</taxon>
        <taxon>Pseudomonadota</taxon>
        <taxon>Betaproteobacteria</taxon>
        <taxon>Burkholderiales</taxon>
        <taxon>Oxalobacteraceae</taxon>
        <taxon>Telluria group</taxon>
        <taxon>Telluria</taxon>
    </lineage>
</organism>
<evidence type="ECO:0000256" key="13">
    <source>
        <dbReference type="SAM" id="SignalP"/>
    </source>
</evidence>
<keyword evidence="9 16" id="KW-0675">Receptor</keyword>
<evidence type="ECO:0000256" key="8">
    <source>
        <dbReference type="ARBA" id="ARBA00023136"/>
    </source>
</evidence>
<dbReference type="SUPFAM" id="SSF56935">
    <property type="entry name" value="Porins"/>
    <property type="match status" value="1"/>
</dbReference>
<feature type="domain" description="TonB-dependent receptor plug" evidence="15">
    <location>
        <begin position="42"/>
        <end position="139"/>
    </location>
</feature>
<dbReference type="Gene3D" id="2.40.170.20">
    <property type="entry name" value="TonB-dependent receptor, beta-barrel domain"/>
    <property type="match status" value="1"/>
</dbReference>
<dbReference type="InterPro" id="IPR000531">
    <property type="entry name" value="Beta-barrel_TonB"/>
</dbReference>
<keyword evidence="7 12" id="KW-0798">TonB box</keyword>
<keyword evidence="4 11" id="KW-1134">Transmembrane beta strand</keyword>
<name>A0ABX0PLR8_9BURK</name>
<feature type="domain" description="TonB-dependent receptor-like beta-barrel" evidence="14">
    <location>
        <begin position="240"/>
        <end position="663"/>
    </location>
</feature>
<evidence type="ECO:0000313" key="17">
    <source>
        <dbReference type="Proteomes" id="UP000716322"/>
    </source>
</evidence>
<dbReference type="Proteomes" id="UP000716322">
    <property type="component" value="Unassembled WGS sequence"/>
</dbReference>
<dbReference type="InterPro" id="IPR012910">
    <property type="entry name" value="Plug_dom"/>
</dbReference>
<evidence type="ECO:0000256" key="1">
    <source>
        <dbReference type="ARBA" id="ARBA00004571"/>
    </source>
</evidence>
<protein>
    <submittedName>
        <fullName evidence="16">TonB-dependent receptor</fullName>
    </submittedName>
</protein>
<keyword evidence="10 11" id="KW-0998">Cell outer membrane</keyword>
<sequence length="709" mass="77569">MHTFRSRGAGALLLAVEACAHAQTAPEPMQQVVVSADARRAQSTTTSIVVGRDDILRLGDATLSDVLKRQPGITVDTSPGKAATIRMRGMGGGYVALLLNGVPAPAGFALESLGPDVIERIEIQRTATAETSSQAVAGTINVILRRAGPTRGAAATEVKAGSAIVDGYLAPQLVAQHSGRAGTLAYTVVATLKHDEKPVTAATTETGTQPDLRRRIAWTDHQTEAVAELAPRLSWQPDARDTVTAQAYVRQRRLDNTKRETETTAIGSPTAFPHAVQRFAADPLHAYADAAWTRRLAGGARLTAKLSAYTTTRDADFVYRGMDVRDALLETHRVASGPTEREWTFNGSWRRPIWSGHLLAAGWELGRKRRTEYRRERQTDADDALVLASDEDYRASVARAALFVQDEWDIDDAWSAYVGLRREDLRTTGAGNAHAAVDVHAGAWSPILQALFKPARPDGDTGPRDQFRLAVSRTYKAPNIIQLMPRRYTVDNNNSATYPDEQGNPNLRPELAFAIDLAWERTLGKDGMVGVSVFHKRIRDVTLYRTFLTDGVWISMPDNVGGATVRGIEFEGKATRGPLTARMNAARNWSNVDSVPGPGNRIEGQPAYSGNVGLDYAAARVDVGGSYGYRGRVAGRTSALLSSDDGIKRQLDLYAVWKRDATTRLRLSVADLLHQDYREQIAWDGASPRARTTVYRVRTTWRLVWEQAL</sequence>
<evidence type="ECO:0000256" key="6">
    <source>
        <dbReference type="ARBA" id="ARBA00022729"/>
    </source>
</evidence>
<keyword evidence="6 13" id="KW-0732">Signal</keyword>
<dbReference type="CDD" id="cd01347">
    <property type="entry name" value="ligand_gated_channel"/>
    <property type="match status" value="1"/>
</dbReference>
<dbReference type="Gene3D" id="2.170.130.10">
    <property type="entry name" value="TonB-dependent receptor, plug domain"/>
    <property type="match status" value="1"/>
</dbReference>
<dbReference type="RefSeq" id="WP_166863911.1">
    <property type="nucleotide sequence ID" value="NZ_JAAQOM010000022.1"/>
</dbReference>
<dbReference type="Pfam" id="PF00593">
    <property type="entry name" value="TonB_dep_Rec_b-barrel"/>
    <property type="match status" value="1"/>
</dbReference>
<dbReference type="PANTHER" id="PTHR30069:SF29">
    <property type="entry name" value="HEMOGLOBIN AND HEMOGLOBIN-HAPTOGLOBIN-BINDING PROTEIN 1-RELATED"/>
    <property type="match status" value="1"/>
</dbReference>
<evidence type="ECO:0000256" key="9">
    <source>
        <dbReference type="ARBA" id="ARBA00023170"/>
    </source>
</evidence>
<comment type="subcellular location">
    <subcellularLocation>
        <location evidence="1 11">Cell outer membrane</location>
        <topology evidence="1 11">Multi-pass membrane protein</topology>
    </subcellularLocation>
</comment>
<evidence type="ECO:0000256" key="7">
    <source>
        <dbReference type="ARBA" id="ARBA00023077"/>
    </source>
</evidence>
<keyword evidence="17" id="KW-1185">Reference proteome</keyword>
<evidence type="ECO:0000259" key="15">
    <source>
        <dbReference type="Pfam" id="PF07715"/>
    </source>
</evidence>
<dbReference type="Pfam" id="PF07715">
    <property type="entry name" value="Plug"/>
    <property type="match status" value="1"/>
</dbReference>
<reference evidence="16 17" key="1">
    <citation type="submission" date="2020-03" db="EMBL/GenBank/DDBJ databases">
        <title>Genome sequence of strain Massilia sp. TW-1.</title>
        <authorList>
            <person name="Chaudhary D.K."/>
        </authorList>
    </citation>
    <scope>NUCLEOTIDE SEQUENCE [LARGE SCALE GENOMIC DNA]</scope>
    <source>
        <strain evidence="16 17">TW-1</strain>
    </source>
</reference>
<keyword evidence="8 11" id="KW-0472">Membrane</keyword>
<evidence type="ECO:0000256" key="5">
    <source>
        <dbReference type="ARBA" id="ARBA00022692"/>
    </source>
</evidence>
<dbReference type="PANTHER" id="PTHR30069">
    <property type="entry name" value="TONB-DEPENDENT OUTER MEMBRANE RECEPTOR"/>
    <property type="match status" value="1"/>
</dbReference>
<feature type="signal peptide" evidence="13">
    <location>
        <begin position="1"/>
        <end position="22"/>
    </location>
</feature>
<evidence type="ECO:0000256" key="4">
    <source>
        <dbReference type="ARBA" id="ARBA00022452"/>
    </source>
</evidence>
<dbReference type="InterPro" id="IPR036942">
    <property type="entry name" value="Beta-barrel_TonB_sf"/>
</dbReference>
<evidence type="ECO:0000256" key="3">
    <source>
        <dbReference type="ARBA" id="ARBA00022448"/>
    </source>
</evidence>
<dbReference type="PROSITE" id="PS52016">
    <property type="entry name" value="TONB_DEPENDENT_REC_3"/>
    <property type="match status" value="1"/>
</dbReference>
<evidence type="ECO:0000256" key="11">
    <source>
        <dbReference type="PROSITE-ProRule" id="PRU01360"/>
    </source>
</evidence>
<feature type="chain" id="PRO_5045500051" evidence="13">
    <location>
        <begin position="23"/>
        <end position="709"/>
    </location>
</feature>
<comment type="similarity">
    <text evidence="2 11 12">Belongs to the TonB-dependent receptor family.</text>
</comment>
<dbReference type="InterPro" id="IPR039426">
    <property type="entry name" value="TonB-dep_rcpt-like"/>
</dbReference>
<comment type="caution">
    <text evidence="16">The sequence shown here is derived from an EMBL/GenBank/DDBJ whole genome shotgun (WGS) entry which is preliminary data.</text>
</comment>
<accession>A0ABX0PLR8</accession>
<evidence type="ECO:0000313" key="16">
    <source>
        <dbReference type="EMBL" id="NIA57378.1"/>
    </source>
</evidence>
<evidence type="ECO:0000259" key="14">
    <source>
        <dbReference type="Pfam" id="PF00593"/>
    </source>
</evidence>
<evidence type="ECO:0000256" key="12">
    <source>
        <dbReference type="RuleBase" id="RU003357"/>
    </source>
</evidence>
<evidence type="ECO:0000256" key="2">
    <source>
        <dbReference type="ARBA" id="ARBA00009810"/>
    </source>
</evidence>